<dbReference type="AlphaFoldDB" id="A0A6A6H947"/>
<evidence type="ECO:0000313" key="1">
    <source>
        <dbReference type="EMBL" id="KAF2234644.1"/>
    </source>
</evidence>
<keyword evidence="2" id="KW-1185">Reference proteome</keyword>
<organism evidence="1 2">
    <name type="scientific">Viridothelium virens</name>
    <name type="common">Speckled blister lichen</name>
    <name type="synonym">Trypethelium virens</name>
    <dbReference type="NCBI Taxonomy" id="1048519"/>
    <lineage>
        <taxon>Eukaryota</taxon>
        <taxon>Fungi</taxon>
        <taxon>Dikarya</taxon>
        <taxon>Ascomycota</taxon>
        <taxon>Pezizomycotina</taxon>
        <taxon>Dothideomycetes</taxon>
        <taxon>Dothideomycetes incertae sedis</taxon>
        <taxon>Trypetheliales</taxon>
        <taxon>Trypetheliaceae</taxon>
        <taxon>Viridothelium</taxon>
    </lineage>
</organism>
<dbReference type="EMBL" id="ML991797">
    <property type="protein sequence ID" value="KAF2234644.1"/>
    <property type="molecule type" value="Genomic_DNA"/>
</dbReference>
<gene>
    <name evidence="1" type="ORF">EV356DRAFT_501553</name>
</gene>
<accession>A0A6A6H947</accession>
<evidence type="ECO:0000313" key="2">
    <source>
        <dbReference type="Proteomes" id="UP000800092"/>
    </source>
</evidence>
<protein>
    <submittedName>
        <fullName evidence="1">Uncharacterized protein</fullName>
    </submittedName>
</protein>
<proteinExistence type="predicted"/>
<name>A0A6A6H947_VIRVR</name>
<sequence length="55" mass="6386">MPSFNQTYVEQILQEAQKDVRHQPWKSSTVVNDNPTEDKVKIGTQSDVLTRFFGF</sequence>
<dbReference type="Proteomes" id="UP000800092">
    <property type="component" value="Unassembled WGS sequence"/>
</dbReference>
<reference evidence="1" key="1">
    <citation type="journal article" date="2020" name="Stud. Mycol.">
        <title>101 Dothideomycetes genomes: a test case for predicting lifestyles and emergence of pathogens.</title>
        <authorList>
            <person name="Haridas S."/>
            <person name="Albert R."/>
            <person name="Binder M."/>
            <person name="Bloem J."/>
            <person name="Labutti K."/>
            <person name="Salamov A."/>
            <person name="Andreopoulos B."/>
            <person name="Baker S."/>
            <person name="Barry K."/>
            <person name="Bills G."/>
            <person name="Bluhm B."/>
            <person name="Cannon C."/>
            <person name="Castanera R."/>
            <person name="Culley D."/>
            <person name="Daum C."/>
            <person name="Ezra D."/>
            <person name="Gonzalez J."/>
            <person name="Henrissat B."/>
            <person name="Kuo A."/>
            <person name="Liang C."/>
            <person name="Lipzen A."/>
            <person name="Lutzoni F."/>
            <person name="Magnuson J."/>
            <person name="Mondo S."/>
            <person name="Nolan M."/>
            <person name="Ohm R."/>
            <person name="Pangilinan J."/>
            <person name="Park H.-J."/>
            <person name="Ramirez L."/>
            <person name="Alfaro M."/>
            <person name="Sun H."/>
            <person name="Tritt A."/>
            <person name="Yoshinaga Y."/>
            <person name="Zwiers L.-H."/>
            <person name="Turgeon B."/>
            <person name="Goodwin S."/>
            <person name="Spatafora J."/>
            <person name="Crous P."/>
            <person name="Grigoriev I."/>
        </authorList>
    </citation>
    <scope>NUCLEOTIDE SEQUENCE</scope>
    <source>
        <strain evidence="1">Tuck. ex Michener</strain>
    </source>
</reference>
<dbReference type="OrthoDB" id="3530309at2759"/>